<evidence type="ECO:0000256" key="10">
    <source>
        <dbReference type="SAM" id="Phobius"/>
    </source>
</evidence>
<dbReference type="Gene3D" id="1.10.630.10">
    <property type="entry name" value="Cytochrome P450"/>
    <property type="match status" value="1"/>
</dbReference>
<organism evidence="11 12">
    <name type="scientific">Penicillium capsulatum</name>
    <dbReference type="NCBI Taxonomy" id="69766"/>
    <lineage>
        <taxon>Eukaryota</taxon>
        <taxon>Fungi</taxon>
        <taxon>Dikarya</taxon>
        <taxon>Ascomycota</taxon>
        <taxon>Pezizomycotina</taxon>
        <taxon>Eurotiomycetes</taxon>
        <taxon>Eurotiomycetidae</taxon>
        <taxon>Eurotiales</taxon>
        <taxon>Aspergillaceae</taxon>
        <taxon>Penicillium</taxon>
    </lineage>
</organism>
<dbReference type="PRINTS" id="PR00463">
    <property type="entry name" value="EP450I"/>
</dbReference>
<feature type="binding site" description="axial binding residue" evidence="8">
    <location>
        <position position="460"/>
    </location>
    <ligand>
        <name>heme</name>
        <dbReference type="ChEBI" id="CHEBI:30413"/>
    </ligand>
    <ligandPart>
        <name>Fe</name>
        <dbReference type="ChEBI" id="CHEBI:18248"/>
    </ligandPart>
</feature>
<dbReference type="GO" id="GO:0004497">
    <property type="term" value="F:monooxygenase activity"/>
    <property type="evidence" value="ECO:0007669"/>
    <property type="project" value="UniProtKB-KW"/>
</dbReference>
<name>A0A9W9HRP1_9EURO</name>
<keyword evidence="6 8" id="KW-0408">Iron</keyword>
<evidence type="ECO:0008006" key="13">
    <source>
        <dbReference type="Google" id="ProtNLM"/>
    </source>
</evidence>
<keyword evidence="10" id="KW-0472">Membrane</keyword>
<comment type="cofactor">
    <cofactor evidence="1 8">
        <name>heme</name>
        <dbReference type="ChEBI" id="CHEBI:30413"/>
    </cofactor>
</comment>
<protein>
    <recommendedName>
        <fullName evidence="13">Cytochrome P450 monooxygenase</fullName>
    </recommendedName>
</protein>
<dbReference type="OrthoDB" id="1470350at2759"/>
<feature type="transmembrane region" description="Helical" evidence="10">
    <location>
        <begin position="12"/>
        <end position="35"/>
    </location>
</feature>
<reference evidence="11" key="1">
    <citation type="submission" date="2022-11" db="EMBL/GenBank/DDBJ databases">
        <authorList>
            <person name="Petersen C."/>
        </authorList>
    </citation>
    <scope>NUCLEOTIDE SEQUENCE</scope>
    <source>
        <strain evidence="11">IBT 21917</strain>
    </source>
</reference>
<evidence type="ECO:0000256" key="8">
    <source>
        <dbReference type="PIRSR" id="PIRSR602401-1"/>
    </source>
</evidence>
<evidence type="ECO:0000256" key="7">
    <source>
        <dbReference type="ARBA" id="ARBA00023033"/>
    </source>
</evidence>
<evidence type="ECO:0000313" key="12">
    <source>
        <dbReference type="Proteomes" id="UP001146351"/>
    </source>
</evidence>
<keyword evidence="4 8" id="KW-0479">Metal-binding</keyword>
<evidence type="ECO:0000313" key="11">
    <source>
        <dbReference type="EMBL" id="KAJ5155403.1"/>
    </source>
</evidence>
<dbReference type="InterPro" id="IPR002401">
    <property type="entry name" value="Cyt_P450_E_grp-I"/>
</dbReference>
<gene>
    <name evidence="11" type="ORF">N7492_008206</name>
</gene>
<evidence type="ECO:0000256" key="2">
    <source>
        <dbReference type="ARBA" id="ARBA00010617"/>
    </source>
</evidence>
<dbReference type="Pfam" id="PF00067">
    <property type="entry name" value="p450"/>
    <property type="match status" value="1"/>
</dbReference>
<reference evidence="11" key="2">
    <citation type="journal article" date="2023" name="IMA Fungus">
        <title>Comparative genomic study of the Penicillium genus elucidates a diverse pangenome and 15 lateral gene transfer events.</title>
        <authorList>
            <person name="Petersen C."/>
            <person name="Sorensen T."/>
            <person name="Nielsen M.R."/>
            <person name="Sondergaard T.E."/>
            <person name="Sorensen J.L."/>
            <person name="Fitzpatrick D.A."/>
            <person name="Frisvad J.C."/>
            <person name="Nielsen K.L."/>
        </authorList>
    </citation>
    <scope>NUCLEOTIDE SEQUENCE</scope>
    <source>
        <strain evidence="11">IBT 21917</strain>
    </source>
</reference>
<dbReference type="SUPFAM" id="SSF48264">
    <property type="entry name" value="Cytochrome P450"/>
    <property type="match status" value="1"/>
</dbReference>
<comment type="similarity">
    <text evidence="2 9">Belongs to the cytochrome P450 family.</text>
</comment>
<dbReference type="AlphaFoldDB" id="A0A9W9HRP1"/>
<evidence type="ECO:0000256" key="3">
    <source>
        <dbReference type="ARBA" id="ARBA00022617"/>
    </source>
</evidence>
<accession>A0A9W9HRP1</accession>
<dbReference type="PROSITE" id="PS00086">
    <property type="entry name" value="CYTOCHROME_P450"/>
    <property type="match status" value="1"/>
</dbReference>
<proteinExistence type="inferred from homology"/>
<evidence type="ECO:0000256" key="4">
    <source>
        <dbReference type="ARBA" id="ARBA00022723"/>
    </source>
</evidence>
<dbReference type="InterPro" id="IPR050121">
    <property type="entry name" value="Cytochrome_P450_monoxygenase"/>
</dbReference>
<dbReference type="InterPro" id="IPR001128">
    <property type="entry name" value="Cyt_P450"/>
</dbReference>
<keyword evidence="5 9" id="KW-0560">Oxidoreductase</keyword>
<dbReference type="InterPro" id="IPR036396">
    <property type="entry name" value="Cyt_P450_sf"/>
</dbReference>
<evidence type="ECO:0000256" key="1">
    <source>
        <dbReference type="ARBA" id="ARBA00001971"/>
    </source>
</evidence>
<keyword evidence="3 8" id="KW-0349">Heme</keyword>
<keyword evidence="10" id="KW-1133">Transmembrane helix</keyword>
<dbReference type="PANTHER" id="PTHR24305:SF237">
    <property type="entry name" value="CYTOCHROME P450 MONOOXYGENASE ATNE-RELATED"/>
    <property type="match status" value="1"/>
</dbReference>
<evidence type="ECO:0000256" key="9">
    <source>
        <dbReference type="RuleBase" id="RU000461"/>
    </source>
</evidence>
<dbReference type="PANTHER" id="PTHR24305">
    <property type="entry name" value="CYTOCHROME P450"/>
    <property type="match status" value="1"/>
</dbReference>
<dbReference type="GO" id="GO:0016705">
    <property type="term" value="F:oxidoreductase activity, acting on paired donors, with incorporation or reduction of molecular oxygen"/>
    <property type="evidence" value="ECO:0007669"/>
    <property type="project" value="InterPro"/>
</dbReference>
<keyword evidence="10" id="KW-0812">Transmembrane</keyword>
<evidence type="ECO:0000256" key="5">
    <source>
        <dbReference type="ARBA" id="ARBA00023002"/>
    </source>
</evidence>
<dbReference type="GO" id="GO:0005506">
    <property type="term" value="F:iron ion binding"/>
    <property type="evidence" value="ECO:0007669"/>
    <property type="project" value="InterPro"/>
</dbReference>
<keyword evidence="7 9" id="KW-0503">Monooxygenase</keyword>
<dbReference type="Proteomes" id="UP001146351">
    <property type="component" value="Unassembled WGS sequence"/>
</dbReference>
<dbReference type="GO" id="GO:0020037">
    <property type="term" value="F:heme binding"/>
    <property type="evidence" value="ECO:0007669"/>
    <property type="project" value="InterPro"/>
</dbReference>
<dbReference type="PRINTS" id="PR00385">
    <property type="entry name" value="P450"/>
</dbReference>
<sequence>MREDITDNPVNMHLLLWTATSAVFVTCAILTQVVYRLFFHPLCKYPGPRLGAITHWYATYFVAKGRFHTKTRELHLRYGPVVRYGPNSLSFDSPRAQQDIYGLRSNTKKPHEYCVFSASRSVPNTISAVEKDDYAFKRRAHTQFYYESSLKEVENRILDKVDTFVHLLGSPRAASPEHGERNPWSLPRNMANLCYWLTADVITDLAWSGSSRMLETPKMRWLPTVMKLMSWRGMMCMFQPRIYHLKLDRFFLAPAWAKILEAGKWAYQCATDRLQKEGHIDQKDFFKEMIHPKKGQEFSMKDMWVETMLVMAAGSDTTSTAIAATFFYLSHCPETLDRLASEIRSTFADKNDIHLGPALNSCVFLHACINEAMRLTPSVPNILPREVGAGGTTIDGAYVPAGTSVGGAHYANHRRGDIFRNPDEYWPERWIVNPELGFTEDKVKEAKAAFHPFSTGPRTCVGWKLAWSELTLSLARTVHAYDMKLADTPGCGSMPMGRACAYPMQAYAVASTQGPNLQFRRRSDE</sequence>
<evidence type="ECO:0000256" key="6">
    <source>
        <dbReference type="ARBA" id="ARBA00023004"/>
    </source>
</evidence>
<dbReference type="EMBL" id="JAPQKO010000006">
    <property type="protein sequence ID" value="KAJ5155403.1"/>
    <property type="molecule type" value="Genomic_DNA"/>
</dbReference>
<dbReference type="CDD" id="cd11061">
    <property type="entry name" value="CYP67-like"/>
    <property type="match status" value="1"/>
</dbReference>
<keyword evidence="12" id="KW-1185">Reference proteome</keyword>
<comment type="caution">
    <text evidence="11">The sequence shown here is derived from an EMBL/GenBank/DDBJ whole genome shotgun (WGS) entry which is preliminary data.</text>
</comment>
<dbReference type="GO" id="GO:0043386">
    <property type="term" value="P:mycotoxin biosynthetic process"/>
    <property type="evidence" value="ECO:0007669"/>
    <property type="project" value="UniProtKB-ARBA"/>
</dbReference>
<dbReference type="InterPro" id="IPR017972">
    <property type="entry name" value="Cyt_P450_CS"/>
</dbReference>